<evidence type="ECO:0000256" key="3">
    <source>
        <dbReference type="ARBA" id="ARBA00022670"/>
    </source>
</evidence>
<gene>
    <name evidence="6" type="ORF">UFOPK1788_00585</name>
</gene>
<dbReference type="InterPro" id="IPR000819">
    <property type="entry name" value="Peptidase_M17_C"/>
</dbReference>
<keyword evidence="2" id="KW-0031">Aminopeptidase</keyword>
<organism evidence="6">
    <name type="scientific">freshwater metagenome</name>
    <dbReference type="NCBI Taxonomy" id="449393"/>
    <lineage>
        <taxon>unclassified sequences</taxon>
        <taxon>metagenomes</taxon>
        <taxon>ecological metagenomes</taxon>
    </lineage>
</organism>
<dbReference type="GO" id="GO:0070006">
    <property type="term" value="F:metalloaminopeptidase activity"/>
    <property type="evidence" value="ECO:0007669"/>
    <property type="project" value="InterPro"/>
</dbReference>
<name>A0A6J6FTA8_9ZZZZ</name>
<dbReference type="PROSITE" id="PS00631">
    <property type="entry name" value="CYTOSOL_AP"/>
    <property type="match status" value="1"/>
</dbReference>
<dbReference type="EMBL" id="CAEZUE010000060">
    <property type="protein sequence ID" value="CAB4592047.1"/>
    <property type="molecule type" value="Genomic_DNA"/>
</dbReference>
<evidence type="ECO:0000256" key="1">
    <source>
        <dbReference type="ARBA" id="ARBA00009528"/>
    </source>
</evidence>
<dbReference type="AlphaFoldDB" id="A0A6J6FTA8"/>
<dbReference type="GO" id="GO:0005737">
    <property type="term" value="C:cytoplasm"/>
    <property type="evidence" value="ECO:0007669"/>
    <property type="project" value="InterPro"/>
</dbReference>
<reference evidence="6" key="1">
    <citation type="submission" date="2020-05" db="EMBL/GenBank/DDBJ databases">
        <authorList>
            <person name="Chiriac C."/>
            <person name="Salcher M."/>
            <person name="Ghai R."/>
            <person name="Kavagutti S V."/>
        </authorList>
    </citation>
    <scope>NUCLEOTIDE SEQUENCE</scope>
</reference>
<evidence type="ECO:0000259" key="5">
    <source>
        <dbReference type="PROSITE" id="PS00631"/>
    </source>
</evidence>
<dbReference type="PRINTS" id="PR00481">
    <property type="entry name" value="LAMNOPPTDASE"/>
</dbReference>
<dbReference type="PANTHER" id="PTHR11963">
    <property type="entry name" value="LEUCINE AMINOPEPTIDASE-RELATED"/>
    <property type="match status" value="1"/>
</dbReference>
<keyword evidence="3" id="KW-0645">Protease</keyword>
<dbReference type="InterPro" id="IPR011356">
    <property type="entry name" value="Leucine_aapep/pepB"/>
</dbReference>
<dbReference type="GO" id="GO:0006508">
    <property type="term" value="P:proteolysis"/>
    <property type="evidence" value="ECO:0007669"/>
    <property type="project" value="UniProtKB-KW"/>
</dbReference>
<dbReference type="CDD" id="cd00433">
    <property type="entry name" value="Peptidase_M17"/>
    <property type="match status" value="1"/>
</dbReference>
<evidence type="ECO:0000256" key="2">
    <source>
        <dbReference type="ARBA" id="ARBA00022438"/>
    </source>
</evidence>
<sequence length="264" mass="27193">MVVIKYAPRGARGHVALVGKGITFDTGGLSLKPAAGMIGMKYDMTGAATAYAVVRAAAQRKLGVAVTAWLCIAENMPSGTATRPNDVLVIRGGKTVEVTNTDAEGRIVLADGIVAASETNPDVIIDIATLTGAARVALGDRITAVMGDTAIAEEIADAALLAGDETWTMPLPHYLRPILASDVADIANAKIGNTAAGMLIGGIFLKEFVGTKPDGSPIPWAHLDIAGPANNPGGAYGYTPKGATGVMVRTLVEFVASREKQRSK</sequence>
<proteinExistence type="inferred from homology"/>
<feature type="domain" description="Cytosol aminopeptidase" evidence="5">
    <location>
        <begin position="100"/>
        <end position="107"/>
    </location>
</feature>
<accession>A0A6J6FTA8</accession>
<dbReference type="SUPFAM" id="SSF53187">
    <property type="entry name" value="Zn-dependent exopeptidases"/>
    <property type="match status" value="1"/>
</dbReference>
<dbReference type="Pfam" id="PF00883">
    <property type="entry name" value="Peptidase_M17"/>
    <property type="match status" value="1"/>
</dbReference>
<dbReference type="PANTHER" id="PTHR11963:SF23">
    <property type="entry name" value="CYTOSOL AMINOPEPTIDASE"/>
    <property type="match status" value="1"/>
</dbReference>
<keyword evidence="4" id="KW-0378">Hydrolase</keyword>
<evidence type="ECO:0000256" key="4">
    <source>
        <dbReference type="ARBA" id="ARBA00022801"/>
    </source>
</evidence>
<dbReference type="GO" id="GO:0030145">
    <property type="term" value="F:manganese ion binding"/>
    <property type="evidence" value="ECO:0007669"/>
    <property type="project" value="InterPro"/>
</dbReference>
<evidence type="ECO:0000313" key="6">
    <source>
        <dbReference type="EMBL" id="CAB4592047.1"/>
    </source>
</evidence>
<comment type="similarity">
    <text evidence="1">Belongs to the peptidase M17 family.</text>
</comment>
<protein>
    <submittedName>
        <fullName evidence="6">Unannotated protein</fullName>
    </submittedName>
</protein>
<dbReference type="Gene3D" id="3.40.630.10">
    <property type="entry name" value="Zn peptidases"/>
    <property type="match status" value="1"/>
</dbReference>